<reference evidence="2" key="1">
    <citation type="submission" date="2020-10" db="EMBL/GenBank/DDBJ databases">
        <title>Taxonomic study of unclassified bacteria belonging to the class Ktedonobacteria.</title>
        <authorList>
            <person name="Yabe S."/>
            <person name="Wang C.M."/>
            <person name="Zheng Y."/>
            <person name="Sakai Y."/>
            <person name="Cavaletti L."/>
            <person name="Monciardini P."/>
            <person name="Donadio S."/>
        </authorList>
    </citation>
    <scope>NUCLEOTIDE SEQUENCE</scope>
    <source>
        <strain evidence="2">ID150040</strain>
    </source>
</reference>
<dbReference type="GO" id="GO:0005524">
    <property type="term" value="F:ATP binding"/>
    <property type="evidence" value="ECO:0007669"/>
    <property type="project" value="InterPro"/>
</dbReference>
<comment type="caution">
    <text evidence="2">The sequence shown here is derived from an EMBL/GenBank/DDBJ whole genome shotgun (WGS) entry which is preliminary data.</text>
</comment>
<dbReference type="InterPro" id="IPR003439">
    <property type="entry name" value="ABC_transporter-like_ATP-bd"/>
</dbReference>
<dbReference type="SUPFAM" id="SSF52540">
    <property type="entry name" value="P-loop containing nucleoside triphosphate hydrolases"/>
    <property type="match status" value="1"/>
</dbReference>
<sequence length="130" mass="14985">MNSIERRTSQQESYEMGMHLETRGVVVELTGRRIVREVNLRLEAGEIVGLLGLNRGGKSTMLRTIYRMIRPLAGEILLHGDDVWKLSARESARRTGVVVQESSTDFLFTVREIVHMGRTPQKRMFERETR</sequence>
<evidence type="ECO:0000313" key="3">
    <source>
        <dbReference type="Proteomes" id="UP000597444"/>
    </source>
</evidence>
<dbReference type="PANTHER" id="PTHR42794:SF2">
    <property type="entry name" value="ABC TRANSPORTER ATP-BINDING PROTEIN"/>
    <property type="match status" value="1"/>
</dbReference>
<dbReference type="EMBL" id="BNJK01000001">
    <property type="protein sequence ID" value="GHO90122.1"/>
    <property type="molecule type" value="Genomic_DNA"/>
</dbReference>
<gene>
    <name evidence="2" type="ORF">KSF_001700</name>
</gene>
<protein>
    <recommendedName>
        <fullName evidence="1">ABC transporter domain-containing protein</fullName>
    </recommendedName>
</protein>
<dbReference type="PANTHER" id="PTHR42794">
    <property type="entry name" value="HEMIN IMPORT ATP-BINDING PROTEIN HMUV"/>
    <property type="match status" value="1"/>
</dbReference>
<keyword evidence="3" id="KW-1185">Reference proteome</keyword>
<dbReference type="AlphaFoldDB" id="A0A8J3N0C8"/>
<evidence type="ECO:0000313" key="2">
    <source>
        <dbReference type="EMBL" id="GHO90122.1"/>
    </source>
</evidence>
<accession>A0A8J3N0C8</accession>
<dbReference type="InterPro" id="IPR027417">
    <property type="entry name" value="P-loop_NTPase"/>
</dbReference>
<organism evidence="2 3">
    <name type="scientific">Reticulibacter mediterranei</name>
    <dbReference type="NCBI Taxonomy" id="2778369"/>
    <lineage>
        <taxon>Bacteria</taxon>
        <taxon>Bacillati</taxon>
        <taxon>Chloroflexota</taxon>
        <taxon>Ktedonobacteria</taxon>
        <taxon>Ktedonobacterales</taxon>
        <taxon>Reticulibacteraceae</taxon>
        <taxon>Reticulibacter</taxon>
    </lineage>
</organism>
<feature type="domain" description="ABC transporter" evidence="1">
    <location>
        <begin position="36"/>
        <end position="113"/>
    </location>
</feature>
<dbReference type="Gene3D" id="3.40.50.300">
    <property type="entry name" value="P-loop containing nucleotide triphosphate hydrolases"/>
    <property type="match status" value="1"/>
</dbReference>
<dbReference type="Pfam" id="PF00005">
    <property type="entry name" value="ABC_tran"/>
    <property type="match status" value="1"/>
</dbReference>
<evidence type="ECO:0000259" key="1">
    <source>
        <dbReference type="Pfam" id="PF00005"/>
    </source>
</evidence>
<name>A0A8J3N0C8_9CHLR</name>
<dbReference type="Proteomes" id="UP000597444">
    <property type="component" value="Unassembled WGS sequence"/>
</dbReference>
<dbReference type="GO" id="GO:0016887">
    <property type="term" value="F:ATP hydrolysis activity"/>
    <property type="evidence" value="ECO:0007669"/>
    <property type="project" value="InterPro"/>
</dbReference>
<proteinExistence type="predicted"/>